<dbReference type="EMBL" id="DTDH01000092">
    <property type="protein sequence ID" value="HGT98406.1"/>
    <property type="molecule type" value="Genomic_DNA"/>
</dbReference>
<comment type="caution">
    <text evidence="2">The sequence shown here is derived from an EMBL/GenBank/DDBJ whole genome shotgun (WGS) entry which is preliminary data.</text>
</comment>
<evidence type="ECO:0000313" key="2">
    <source>
        <dbReference type="EMBL" id="HGT98406.1"/>
    </source>
</evidence>
<dbReference type="EMBL" id="DTAU01000155">
    <property type="protein sequence ID" value="HFQ79720.1"/>
    <property type="molecule type" value="Genomic_DNA"/>
</dbReference>
<reference evidence="2" key="1">
    <citation type="journal article" date="2020" name="mSystems">
        <title>Genome- and Community-Level Interaction Insights into Carbon Utilization and Element Cycling Functions of Hydrothermarchaeota in Hydrothermal Sediment.</title>
        <authorList>
            <person name="Zhou Z."/>
            <person name="Liu Y."/>
            <person name="Xu W."/>
            <person name="Pan J."/>
            <person name="Luo Z.H."/>
            <person name="Li M."/>
        </authorList>
    </citation>
    <scope>NUCLEOTIDE SEQUENCE [LARGE SCALE GENOMIC DNA]</scope>
    <source>
        <strain evidence="1">SpSt-629</strain>
        <strain evidence="2">SpSt-688</strain>
    </source>
</reference>
<sequence length="71" mass="8166">MCKSVVVAEDTISSEVDIDIVISPLADEVLLSDKTISEFQLVLEDVGKGLWRFRWEPTTKLRKSEPPKYWK</sequence>
<protein>
    <submittedName>
        <fullName evidence="2">Uncharacterized protein</fullName>
    </submittedName>
</protein>
<name>A0A7J3MY68_9CREN</name>
<organism evidence="2">
    <name type="scientific">Ignisphaera aggregans</name>
    <dbReference type="NCBI Taxonomy" id="334771"/>
    <lineage>
        <taxon>Archaea</taxon>
        <taxon>Thermoproteota</taxon>
        <taxon>Thermoprotei</taxon>
        <taxon>Desulfurococcales</taxon>
        <taxon>Desulfurococcaceae</taxon>
        <taxon>Ignisphaera</taxon>
    </lineage>
</organism>
<evidence type="ECO:0000313" key="1">
    <source>
        <dbReference type="EMBL" id="HFQ79720.1"/>
    </source>
</evidence>
<accession>A0A7J3MY68</accession>
<proteinExistence type="predicted"/>
<gene>
    <name evidence="1" type="ORF">ENT99_08525</name>
    <name evidence="2" type="ORF">ENU64_03145</name>
</gene>
<dbReference type="AlphaFoldDB" id="A0A7J3MY68"/>